<dbReference type="GO" id="GO:0070401">
    <property type="term" value="F:NADP+ binding"/>
    <property type="evidence" value="ECO:0007669"/>
    <property type="project" value="UniProtKB-ARBA"/>
</dbReference>
<organism evidence="11 12">
    <name type="scientific">Thermoflavifilum aggregans</name>
    <dbReference type="NCBI Taxonomy" id="454188"/>
    <lineage>
        <taxon>Bacteria</taxon>
        <taxon>Pseudomonadati</taxon>
        <taxon>Bacteroidota</taxon>
        <taxon>Chitinophagia</taxon>
        <taxon>Chitinophagales</taxon>
        <taxon>Chitinophagaceae</taxon>
        <taxon>Thermoflavifilum</taxon>
    </lineage>
</organism>
<dbReference type="PIRSF" id="PIRSF000194">
    <property type="entry name" value="DHFR"/>
    <property type="match status" value="1"/>
</dbReference>
<evidence type="ECO:0000256" key="7">
    <source>
        <dbReference type="ARBA" id="ARBA00025067"/>
    </source>
</evidence>
<dbReference type="PANTHER" id="PTHR48069:SF3">
    <property type="entry name" value="DIHYDROFOLATE REDUCTASE"/>
    <property type="match status" value="1"/>
</dbReference>
<dbReference type="GO" id="GO:0004146">
    <property type="term" value="F:dihydrofolate reductase activity"/>
    <property type="evidence" value="ECO:0007669"/>
    <property type="project" value="UniProtKB-EC"/>
</dbReference>
<dbReference type="PANTHER" id="PTHR48069">
    <property type="entry name" value="DIHYDROFOLATE REDUCTASE"/>
    <property type="match status" value="1"/>
</dbReference>
<dbReference type="FunFam" id="3.40.430.10:FF:000001">
    <property type="entry name" value="Dihydrofolate reductase"/>
    <property type="match status" value="1"/>
</dbReference>
<dbReference type="UniPathway" id="UPA00077">
    <property type="reaction ID" value="UER00158"/>
</dbReference>
<evidence type="ECO:0000256" key="4">
    <source>
        <dbReference type="ARBA" id="ARBA00022563"/>
    </source>
</evidence>
<evidence type="ECO:0000313" key="12">
    <source>
        <dbReference type="Proteomes" id="UP000230000"/>
    </source>
</evidence>
<dbReference type="InterPro" id="IPR024072">
    <property type="entry name" value="DHFR-like_dom_sf"/>
</dbReference>
<evidence type="ECO:0000256" key="5">
    <source>
        <dbReference type="ARBA" id="ARBA00022857"/>
    </source>
</evidence>
<evidence type="ECO:0000256" key="3">
    <source>
        <dbReference type="ARBA" id="ARBA00012856"/>
    </source>
</evidence>
<evidence type="ECO:0000256" key="6">
    <source>
        <dbReference type="ARBA" id="ARBA00023002"/>
    </source>
</evidence>
<comment type="caution">
    <text evidence="11">The sequence shown here is derived from an EMBL/GenBank/DDBJ whole genome shotgun (WGS) entry which is preliminary data.</text>
</comment>
<dbReference type="PRINTS" id="PR00070">
    <property type="entry name" value="DHFR"/>
</dbReference>
<dbReference type="Pfam" id="PF00186">
    <property type="entry name" value="DHFR_1"/>
    <property type="match status" value="1"/>
</dbReference>
<comment type="similarity">
    <text evidence="2 8 9">Belongs to the dihydrofolate reductase family.</text>
</comment>
<comment type="function">
    <text evidence="7 8">Key enzyme in folate metabolism. Catalyzes an essential reaction for de novo glycine and purine synthesis, and for DNA precursor synthesis.</text>
</comment>
<dbReference type="GO" id="GO:0046654">
    <property type="term" value="P:tetrahydrofolate biosynthetic process"/>
    <property type="evidence" value="ECO:0007669"/>
    <property type="project" value="UniProtKB-UniPathway"/>
</dbReference>
<name>A0A2M9CU27_9BACT</name>
<dbReference type="EC" id="1.5.1.3" evidence="3 8"/>
<evidence type="ECO:0000256" key="8">
    <source>
        <dbReference type="PIRNR" id="PIRNR000194"/>
    </source>
</evidence>
<dbReference type="GO" id="GO:0046452">
    <property type="term" value="P:dihydrofolate metabolic process"/>
    <property type="evidence" value="ECO:0007669"/>
    <property type="project" value="TreeGrafter"/>
</dbReference>
<evidence type="ECO:0000256" key="9">
    <source>
        <dbReference type="RuleBase" id="RU004474"/>
    </source>
</evidence>
<comment type="pathway">
    <text evidence="1 8">Cofactor biosynthesis; tetrahydrofolate biosynthesis; 5,6,7,8-tetrahydrofolate from 7,8-dihydrofolate: step 1/1.</text>
</comment>
<accession>A0A2M9CU27</accession>
<dbReference type="RefSeq" id="WP_100314031.1">
    <property type="nucleotide sequence ID" value="NZ_PGFG01000001.1"/>
</dbReference>
<keyword evidence="12" id="KW-1185">Reference proteome</keyword>
<dbReference type="Proteomes" id="UP000230000">
    <property type="component" value="Unassembled WGS sequence"/>
</dbReference>
<comment type="catalytic activity">
    <reaction evidence="8">
        <text>(6S)-5,6,7,8-tetrahydrofolate + NADP(+) = 7,8-dihydrofolate + NADPH + H(+)</text>
        <dbReference type="Rhea" id="RHEA:15009"/>
        <dbReference type="ChEBI" id="CHEBI:15378"/>
        <dbReference type="ChEBI" id="CHEBI:57451"/>
        <dbReference type="ChEBI" id="CHEBI:57453"/>
        <dbReference type="ChEBI" id="CHEBI:57783"/>
        <dbReference type="ChEBI" id="CHEBI:58349"/>
        <dbReference type="EC" id="1.5.1.3"/>
    </reaction>
</comment>
<dbReference type="EMBL" id="PGFG01000001">
    <property type="protein sequence ID" value="PJJ75420.1"/>
    <property type="molecule type" value="Genomic_DNA"/>
</dbReference>
<dbReference type="PROSITE" id="PS51330">
    <property type="entry name" value="DHFR_2"/>
    <property type="match status" value="1"/>
</dbReference>
<evidence type="ECO:0000256" key="2">
    <source>
        <dbReference type="ARBA" id="ARBA00009539"/>
    </source>
</evidence>
<protein>
    <recommendedName>
        <fullName evidence="3 8">Dihydrofolate reductase</fullName>
        <ecNumber evidence="3 8">1.5.1.3</ecNumber>
    </recommendedName>
</protein>
<dbReference type="PROSITE" id="PS00075">
    <property type="entry name" value="DHFR_1"/>
    <property type="match status" value="1"/>
</dbReference>
<keyword evidence="5 8" id="KW-0521">NADP</keyword>
<dbReference type="AlphaFoldDB" id="A0A2M9CU27"/>
<reference evidence="11 12" key="1">
    <citation type="submission" date="2017-11" db="EMBL/GenBank/DDBJ databases">
        <title>Genomic Encyclopedia of Archaeal and Bacterial Type Strains, Phase II (KMG-II): From Individual Species to Whole Genera.</title>
        <authorList>
            <person name="Goeker M."/>
        </authorList>
    </citation>
    <scope>NUCLEOTIDE SEQUENCE [LARGE SCALE GENOMIC DNA]</scope>
    <source>
        <strain evidence="11 12">DSM 27268</strain>
    </source>
</reference>
<evidence type="ECO:0000313" key="11">
    <source>
        <dbReference type="EMBL" id="PJJ75420.1"/>
    </source>
</evidence>
<sequence>MNNDASNLFPFRISAIVAATRGNVIGKDNVMPWHLPADLKYFKQTTWGKPLIMGRKTFESMGGKALPGRPHIVITRQMQWSAPDVEVTHNLLDAFHAAAKYQTSEVFVTGGADIFQQAWPYLQRIYLTRIHADIEGNRYFPHIDTHEWQLIHEQYQEADEKNTFAMSFQVWERKR</sequence>
<keyword evidence="4 8" id="KW-0554">One-carbon metabolism</keyword>
<dbReference type="InterPro" id="IPR001796">
    <property type="entry name" value="DHFR_dom"/>
</dbReference>
<dbReference type="Gene3D" id="3.40.430.10">
    <property type="entry name" value="Dihydrofolate Reductase, subunit A"/>
    <property type="match status" value="1"/>
</dbReference>
<dbReference type="InterPro" id="IPR012259">
    <property type="entry name" value="DHFR"/>
</dbReference>
<dbReference type="InterPro" id="IPR017925">
    <property type="entry name" value="DHFR_CS"/>
</dbReference>
<gene>
    <name evidence="11" type="ORF">BXY57_0996</name>
</gene>
<dbReference type="CDD" id="cd00209">
    <property type="entry name" value="DHFR"/>
    <property type="match status" value="1"/>
</dbReference>
<dbReference type="SUPFAM" id="SSF53597">
    <property type="entry name" value="Dihydrofolate reductase-like"/>
    <property type="match status" value="1"/>
</dbReference>
<keyword evidence="6 8" id="KW-0560">Oxidoreductase</keyword>
<proteinExistence type="inferred from homology"/>
<dbReference type="GO" id="GO:0005829">
    <property type="term" value="C:cytosol"/>
    <property type="evidence" value="ECO:0007669"/>
    <property type="project" value="TreeGrafter"/>
</dbReference>
<feature type="domain" description="DHFR" evidence="10">
    <location>
        <begin position="12"/>
        <end position="173"/>
    </location>
</feature>
<dbReference type="OrthoDB" id="9804315at2"/>
<evidence type="ECO:0000256" key="1">
    <source>
        <dbReference type="ARBA" id="ARBA00004903"/>
    </source>
</evidence>
<evidence type="ECO:0000259" key="10">
    <source>
        <dbReference type="PROSITE" id="PS51330"/>
    </source>
</evidence>
<dbReference type="GO" id="GO:0046655">
    <property type="term" value="P:folic acid metabolic process"/>
    <property type="evidence" value="ECO:0007669"/>
    <property type="project" value="TreeGrafter"/>
</dbReference>
<dbReference type="GO" id="GO:0006730">
    <property type="term" value="P:one-carbon metabolic process"/>
    <property type="evidence" value="ECO:0007669"/>
    <property type="project" value="UniProtKB-KW"/>
</dbReference>